<dbReference type="Pfam" id="PF00583">
    <property type="entry name" value="Acetyltransf_1"/>
    <property type="match status" value="1"/>
</dbReference>
<keyword evidence="2" id="KW-0808">Transferase</keyword>
<dbReference type="STRING" id="1123309.GCA_000377005_01280"/>
<dbReference type="EMBL" id="RQZA01000001">
    <property type="protein sequence ID" value="RRD32223.1"/>
    <property type="molecule type" value="Genomic_DNA"/>
</dbReference>
<proteinExistence type="predicted"/>
<feature type="domain" description="N-acetyltransferase" evidence="1">
    <location>
        <begin position="65"/>
        <end position="211"/>
    </location>
</feature>
<dbReference type="Proteomes" id="UP000281771">
    <property type="component" value="Unassembled WGS sequence"/>
</dbReference>
<sequence length="219" mass="25371">MLEKRVNQIAQKLSPQGREIYLAMIPAYISGYVDYVFQTDKPDVQARRIKNLDKNFRRLLIEPYFWIQPMSQESAEEIAKWCYPAPYDFYDMAADEEDLTELLSATSRKNTYYEVIRNGALFGFACFYPEKEQLEIGLGMKPNQTGQGLGVVFYQAIEDFARSQFDCHTFCLSVASFNQRALTLYQKVGYTKVADYYQSTNGGYYPFIKLIKQISNDAK</sequence>
<gene>
    <name evidence="2" type="ORF">EII38_00365</name>
</gene>
<dbReference type="GO" id="GO:0016747">
    <property type="term" value="F:acyltransferase activity, transferring groups other than amino-acyl groups"/>
    <property type="evidence" value="ECO:0007669"/>
    <property type="project" value="InterPro"/>
</dbReference>
<comment type="caution">
    <text evidence="2">The sequence shown here is derived from an EMBL/GenBank/DDBJ whole genome shotgun (WGS) entry which is preliminary data.</text>
</comment>
<protein>
    <submittedName>
        <fullName evidence="2">GNAT family N-acetyltransferase</fullName>
    </submittedName>
</protein>
<accession>A0A3P1VIK0</accession>
<evidence type="ECO:0000259" key="1">
    <source>
        <dbReference type="PROSITE" id="PS51186"/>
    </source>
</evidence>
<name>A0A3P1VIK0_9STRE</name>
<evidence type="ECO:0000313" key="3">
    <source>
        <dbReference type="Proteomes" id="UP000281771"/>
    </source>
</evidence>
<dbReference type="InterPro" id="IPR000182">
    <property type="entry name" value="GNAT_dom"/>
</dbReference>
<dbReference type="InterPro" id="IPR016181">
    <property type="entry name" value="Acyl_CoA_acyltransferase"/>
</dbReference>
<dbReference type="PROSITE" id="PS51186">
    <property type="entry name" value="GNAT"/>
    <property type="match status" value="1"/>
</dbReference>
<evidence type="ECO:0000313" key="2">
    <source>
        <dbReference type="EMBL" id="RRD32223.1"/>
    </source>
</evidence>
<dbReference type="AlphaFoldDB" id="A0A3P1VIK0"/>
<reference evidence="2 3" key="1">
    <citation type="submission" date="2018-11" db="EMBL/GenBank/DDBJ databases">
        <title>Genomes From Bacteria Associated with the Canine Oral Cavity: a Test Case for Automated Genome-Based Taxonomic Assignment.</title>
        <authorList>
            <person name="Coil D.A."/>
            <person name="Jospin G."/>
            <person name="Darling A.E."/>
            <person name="Wallis C."/>
            <person name="Davis I.J."/>
            <person name="Harris S."/>
            <person name="Eisen J.A."/>
            <person name="Holcombe L.J."/>
            <person name="O'Flynn C."/>
        </authorList>
    </citation>
    <scope>NUCLEOTIDE SEQUENCE [LARGE SCALE GENOMIC DNA]</scope>
    <source>
        <strain evidence="2 3">OH4621_COT-116</strain>
    </source>
</reference>
<dbReference type="RefSeq" id="WP_124775120.1">
    <property type="nucleotide sequence ID" value="NZ_RQZA01000001.1"/>
</dbReference>
<keyword evidence="3" id="KW-1185">Reference proteome</keyword>
<organism evidence="2 3">
    <name type="scientific">Streptococcus minor</name>
    <dbReference type="NCBI Taxonomy" id="229549"/>
    <lineage>
        <taxon>Bacteria</taxon>
        <taxon>Bacillati</taxon>
        <taxon>Bacillota</taxon>
        <taxon>Bacilli</taxon>
        <taxon>Lactobacillales</taxon>
        <taxon>Streptococcaceae</taxon>
        <taxon>Streptococcus</taxon>
    </lineage>
</organism>
<dbReference type="Gene3D" id="3.40.630.30">
    <property type="match status" value="1"/>
</dbReference>
<dbReference type="SUPFAM" id="SSF55729">
    <property type="entry name" value="Acyl-CoA N-acyltransferases (Nat)"/>
    <property type="match status" value="1"/>
</dbReference>